<comment type="caution">
    <text evidence="5">The sequence shown here is derived from an EMBL/GenBank/DDBJ whole genome shotgun (WGS) entry which is preliminary data.</text>
</comment>
<dbReference type="Proteomes" id="UP001204562">
    <property type="component" value="Unassembled WGS sequence"/>
</dbReference>
<sequence length="167" mass="17648">MRTAAALLVLVLLLFLNPAVAAEPPAARMDLAVLLWESAGAVPFAAGGAFSDVARNDDGATAAAWCREAGLLLGTGDGRFSPDRPLTREELAVALRRYARILGRDTFLPAGVAECNDYADISPWADDSLYWACDAGVLSWSEGGRLDPGGTLTLAQLQAVLEDFLAR</sequence>
<organism evidence="5 7">
    <name type="scientific">Intestinimonas massiliensis</name>
    <name type="common">ex Afouda et al. 2020</name>
    <dbReference type="NCBI Taxonomy" id="1673721"/>
    <lineage>
        <taxon>Bacteria</taxon>
        <taxon>Bacillati</taxon>
        <taxon>Bacillota</taxon>
        <taxon>Clostridia</taxon>
        <taxon>Eubacteriales</taxon>
        <taxon>Intestinimonas</taxon>
    </lineage>
</organism>
<dbReference type="Pfam" id="PF00395">
    <property type="entry name" value="SLH"/>
    <property type="match status" value="1"/>
</dbReference>
<protein>
    <submittedName>
        <fullName evidence="5">S-layer homology domain-containing protein</fullName>
    </submittedName>
</protein>
<keyword evidence="1" id="KW-0677">Repeat</keyword>
<dbReference type="PROSITE" id="PS51272">
    <property type="entry name" value="SLH"/>
    <property type="match status" value="1"/>
</dbReference>
<evidence type="ECO:0000259" key="3">
    <source>
        <dbReference type="PROSITE" id="PS51272"/>
    </source>
</evidence>
<feature type="chain" id="PRO_5043610711" evidence="2">
    <location>
        <begin position="22"/>
        <end position="167"/>
    </location>
</feature>
<keyword evidence="2" id="KW-0732">Signal</keyword>
<dbReference type="InterPro" id="IPR001119">
    <property type="entry name" value="SLH_dom"/>
</dbReference>
<name>A0AAW5JGV7_9FIRM</name>
<dbReference type="RefSeq" id="WP_238072792.1">
    <property type="nucleotide sequence ID" value="NZ_JAKNJB010000002.1"/>
</dbReference>
<keyword evidence="6" id="KW-1185">Reference proteome</keyword>
<dbReference type="AlphaFoldDB" id="A0AAW5JGV7"/>
<evidence type="ECO:0000256" key="2">
    <source>
        <dbReference type="SAM" id="SignalP"/>
    </source>
</evidence>
<accession>A0AAW5JGV7</accession>
<feature type="signal peptide" evidence="2">
    <location>
        <begin position="1"/>
        <end position="21"/>
    </location>
</feature>
<proteinExistence type="predicted"/>
<evidence type="ECO:0000313" key="6">
    <source>
        <dbReference type="Proteomes" id="UP001200313"/>
    </source>
</evidence>
<evidence type="ECO:0000313" key="7">
    <source>
        <dbReference type="Proteomes" id="UP001204562"/>
    </source>
</evidence>
<dbReference type="EMBL" id="JANFYS010000001">
    <property type="protein sequence ID" value="MCQ4769098.1"/>
    <property type="molecule type" value="Genomic_DNA"/>
</dbReference>
<evidence type="ECO:0000313" key="5">
    <source>
        <dbReference type="EMBL" id="MCQ4769098.1"/>
    </source>
</evidence>
<reference evidence="5" key="2">
    <citation type="submission" date="2022-06" db="EMBL/GenBank/DDBJ databases">
        <title>Isolation of gut microbiota from human fecal samples.</title>
        <authorList>
            <person name="Pamer E.G."/>
            <person name="Barat B."/>
            <person name="Waligurski E."/>
            <person name="Medina S."/>
            <person name="Paddock L."/>
            <person name="Mostad J."/>
        </authorList>
    </citation>
    <scope>NUCLEOTIDE SEQUENCE</scope>
    <source>
        <strain evidence="5">DFI.9.91</strain>
    </source>
</reference>
<feature type="domain" description="SLH" evidence="3">
    <location>
        <begin position="46"/>
        <end position="109"/>
    </location>
</feature>
<reference evidence="4 6" key="1">
    <citation type="submission" date="2022-01" db="EMBL/GenBank/DDBJ databases">
        <title>Collection of gut derived symbiotic bacterial strains cultured from healthy donors.</title>
        <authorList>
            <person name="Lin H."/>
            <person name="Kohout C."/>
            <person name="Waligurski E."/>
            <person name="Pamer E.G."/>
        </authorList>
    </citation>
    <scope>NUCLEOTIDE SEQUENCE [LARGE SCALE GENOMIC DNA]</scope>
    <source>
        <strain evidence="4 6">DFI.3.7</strain>
    </source>
</reference>
<dbReference type="EMBL" id="JAKNJB010000002">
    <property type="protein sequence ID" value="MCG4525695.1"/>
    <property type="molecule type" value="Genomic_DNA"/>
</dbReference>
<evidence type="ECO:0000313" key="4">
    <source>
        <dbReference type="EMBL" id="MCG4525695.1"/>
    </source>
</evidence>
<evidence type="ECO:0000256" key="1">
    <source>
        <dbReference type="ARBA" id="ARBA00022737"/>
    </source>
</evidence>
<dbReference type="Proteomes" id="UP001200313">
    <property type="component" value="Unassembled WGS sequence"/>
</dbReference>
<gene>
    <name evidence="4" type="ORF">L0P79_01200</name>
    <name evidence="5" type="ORF">NE579_01285</name>
</gene>